<dbReference type="InterPro" id="IPR002589">
    <property type="entry name" value="Macro_dom"/>
</dbReference>
<comment type="caution">
    <text evidence="1">The sequence shown here is derived from an EMBL/GenBank/DDBJ whole genome shotgun (WGS) entry which is preliminary data.</text>
</comment>
<dbReference type="AlphaFoldDB" id="A0A2S7F7V7"/>
<proteinExistence type="predicted"/>
<dbReference type="PROSITE" id="PS51154">
    <property type="entry name" value="MACRO"/>
    <property type="match status" value="1"/>
</dbReference>
<name>A0A2S7F7V7_CLOBU</name>
<dbReference type="Pfam" id="PF01661">
    <property type="entry name" value="Macro"/>
    <property type="match status" value="2"/>
</dbReference>
<evidence type="ECO:0000313" key="2">
    <source>
        <dbReference type="Proteomes" id="UP000238081"/>
    </source>
</evidence>
<dbReference type="RefSeq" id="WP_043667142.1">
    <property type="nucleotide sequence ID" value="NZ_CAVLFN010000001.1"/>
</dbReference>
<dbReference type="Proteomes" id="UP000238081">
    <property type="component" value="Unassembled WGS sequence"/>
</dbReference>
<dbReference type="InterPro" id="IPR043472">
    <property type="entry name" value="Macro_dom-like"/>
</dbReference>
<dbReference type="SMART" id="SM00506">
    <property type="entry name" value="A1pp"/>
    <property type="match status" value="1"/>
</dbReference>
<reference evidence="1 2" key="1">
    <citation type="submission" date="2016-01" db="EMBL/GenBank/DDBJ databases">
        <title>Characterization of the Clostridium difficile lineages that are prevalent in Hong Kong and China.</title>
        <authorList>
            <person name="Kwok J.S.-L."/>
            <person name="Lam W.-Y."/>
            <person name="Ip M."/>
            <person name="Chan T.-F."/>
            <person name="Hawkey P.M."/>
            <person name="Tsui S.K.-W."/>
        </authorList>
    </citation>
    <scope>NUCLEOTIDE SEQUENCE [LARGE SCALE GENOMIC DNA]</scope>
    <source>
        <strain evidence="1 2">300064</strain>
    </source>
</reference>
<dbReference type="Gene3D" id="3.40.220.10">
    <property type="entry name" value="Leucine Aminopeptidase, subunit E, domain 1"/>
    <property type="match status" value="1"/>
</dbReference>
<sequence length="224" mass="25073">MTKLKILLGDITKLKFDAIVNAANTSLLGGGGVDGSIHKACGSRLLDECRDLNGCLTGNSKLSQSYNLTELGIYWIIHTVGPIFRNNGSEEKYLRRSYNSALNVAANYAHIYLEQSMQVINDNLYRFSAPSFIGNKKKENLITDVKTYIDEHPIKTIAFPSISTGAYGYPLENATRVALDEITSFINECPETFEEIAMICYDQKTFDTFNNTYEKYYVNNNAAL</sequence>
<protein>
    <submittedName>
        <fullName evidence="1">Appr-1-p processing protein</fullName>
    </submittedName>
</protein>
<gene>
    <name evidence="1" type="ORF">AWN73_17140</name>
</gene>
<organism evidence="1 2">
    <name type="scientific">Clostridium butyricum</name>
    <dbReference type="NCBI Taxonomy" id="1492"/>
    <lineage>
        <taxon>Bacteria</taxon>
        <taxon>Bacillati</taxon>
        <taxon>Bacillota</taxon>
        <taxon>Clostridia</taxon>
        <taxon>Eubacteriales</taxon>
        <taxon>Clostridiaceae</taxon>
        <taxon>Clostridium</taxon>
    </lineage>
</organism>
<dbReference type="SUPFAM" id="SSF52949">
    <property type="entry name" value="Macro domain-like"/>
    <property type="match status" value="1"/>
</dbReference>
<dbReference type="EMBL" id="LRDH01000127">
    <property type="protein sequence ID" value="PPV13110.1"/>
    <property type="molecule type" value="Genomic_DNA"/>
</dbReference>
<accession>A0A2S7F7V7</accession>
<evidence type="ECO:0000313" key="1">
    <source>
        <dbReference type="EMBL" id="PPV13110.1"/>
    </source>
</evidence>
<dbReference type="PANTHER" id="PTHR11106">
    <property type="entry name" value="GANGLIOSIDE INDUCED DIFFERENTIATION ASSOCIATED PROTEIN 2-RELATED"/>
    <property type="match status" value="1"/>
</dbReference>
<dbReference type="PANTHER" id="PTHR11106:SF27">
    <property type="entry name" value="MACRO DOMAIN-CONTAINING PROTEIN"/>
    <property type="match status" value="1"/>
</dbReference>